<keyword evidence="4" id="KW-1185">Reference proteome</keyword>
<evidence type="ECO:0000259" key="2">
    <source>
        <dbReference type="Pfam" id="PF24854"/>
    </source>
</evidence>
<dbReference type="Proteomes" id="UP001320420">
    <property type="component" value="Unassembled WGS sequence"/>
</dbReference>
<organism evidence="3 4">
    <name type="scientific">Diatrype stigma</name>
    <dbReference type="NCBI Taxonomy" id="117547"/>
    <lineage>
        <taxon>Eukaryota</taxon>
        <taxon>Fungi</taxon>
        <taxon>Dikarya</taxon>
        <taxon>Ascomycota</taxon>
        <taxon>Pezizomycotina</taxon>
        <taxon>Sordariomycetes</taxon>
        <taxon>Xylariomycetidae</taxon>
        <taxon>Xylariales</taxon>
        <taxon>Diatrypaceae</taxon>
        <taxon>Diatrype</taxon>
    </lineage>
</organism>
<name>A0AAN9YWX6_9PEZI</name>
<comment type="caution">
    <text evidence="3">The sequence shown here is derived from an EMBL/GenBank/DDBJ whole genome shotgun (WGS) entry which is preliminary data.</text>
</comment>
<keyword evidence="1" id="KW-1133">Transmembrane helix</keyword>
<sequence length="399" mass="43365">MQLKPFIAAAGLTATATNAFLLPPDVNADDIVSTLPVPVPVQGDAIGPSKIAQTQNLKLNCPGCPVRVRSHWKGHHDDASASIKTDIPSHLELDFSIATAGTPNGADRLLLNGFELYPKSNPFQGTLTASLLPDLHDHEGKVHPPHFKGPRPHSSENLGFGLQTRRIPSADDNEDDLELVVVDFQIIEVGNAFVDGIPNVEVQLVRSPSGKLLIADLIATASENVQKTPMDSQEECTTMFCKWIAMAKEHLGRFRPSKHCGGRPDRAGQESAHIEVDMHHGGRPHHGHHHRLGHLFKNIATHILLPVAIGIMAGVTASIIGMMVGTFIVYLWRTFVRRPSSARRQHHGRGRNFKAGLNEAVVEDEKSGLMAHQDDVEAPPAYVEEGVLVADDKKPDDSA</sequence>
<dbReference type="InterPro" id="IPR056145">
    <property type="entry name" value="DUF7728"/>
</dbReference>
<evidence type="ECO:0000256" key="1">
    <source>
        <dbReference type="SAM" id="Phobius"/>
    </source>
</evidence>
<proteinExistence type="predicted"/>
<feature type="domain" description="DUF7728" evidence="2">
    <location>
        <begin position="53"/>
        <end position="222"/>
    </location>
</feature>
<dbReference type="PANTHER" id="PTHR40622:SF1">
    <property type="match status" value="1"/>
</dbReference>
<dbReference type="PANTHER" id="PTHR40622">
    <property type="match status" value="1"/>
</dbReference>
<keyword evidence="1" id="KW-0472">Membrane</keyword>
<reference evidence="3 4" key="1">
    <citation type="submission" date="2024-02" db="EMBL/GenBank/DDBJ databases">
        <title>De novo assembly and annotation of 12 fungi associated with fruit tree decline syndrome in Ontario, Canada.</title>
        <authorList>
            <person name="Sulman M."/>
            <person name="Ellouze W."/>
            <person name="Ilyukhin E."/>
        </authorList>
    </citation>
    <scope>NUCLEOTIDE SEQUENCE [LARGE SCALE GENOMIC DNA]</scope>
    <source>
        <strain evidence="3 4">M11/M66-122</strain>
    </source>
</reference>
<dbReference type="AlphaFoldDB" id="A0AAN9YWX6"/>
<dbReference type="EMBL" id="JAKJXP020000001">
    <property type="protein sequence ID" value="KAK7757667.1"/>
    <property type="molecule type" value="Genomic_DNA"/>
</dbReference>
<evidence type="ECO:0000313" key="4">
    <source>
        <dbReference type="Proteomes" id="UP001320420"/>
    </source>
</evidence>
<gene>
    <name evidence="3" type="ORF">SLS62_000044</name>
</gene>
<protein>
    <recommendedName>
        <fullName evidence="2">DUF7728 domain-containing protein</fullName>
    </recommendedName>
</protein>
<accession>A0AAN9YWX6</accession>
<evidence type="ECO:0000313" key="3">
    <source>
        <dbReference type="EMBL" id="KAK7757667.1"/>
    </source>
</evidence>
<feature type="transmembrane region" description="Helical" evidence="1">
    <location>
        <begin position="303"/>
        <end position="332"/>
    </location>
</feature>
<keyword evidence="1" id="KW-0812">Transmembrane</keyword>
<dbReference type="Pfam" id="PF24854">
    <property type="entry name" value="DUF7728"/>
    <property type="match status" value="1"/>
</dbReference>